<dbReference type="InterPro" id="IPR001031">
    <property type="entry name" value="Thioesterase"/>
</dbReference>
<sequence length="265" mass="29257">MSTTTAQGHATPHDDTSIIRPLRRDSAERVLVCFGFCGGGTAPYRPWASLLPDDLDLALICYPGREGRFLEGQVDSWDALAADAAALTRQVAERPYLLFGHSMGGWMAYDVATRLQDQGVRVAESVIISSCNAPYASVRERDKFPAQNDTDEQLMAWMRNFGALPDYVLEDPDLTAMALDLMRADIKVRDSFHCDDTKTLLSPLTVLLGETDEVIEDNAEVRWAEVAAAGFSARHLPGGHFYTPEVWSVLPRYFPWDAEQGGSVA</sequence>
<dbReference type="OrthoDB" id="8480037at2"/>
<dbReference type="InterPro" id="IPR020802">
    <property type="entry name" value="TesA-like"/>
</dbReference>
<dbReference type="SUPFAM" id="SSF53474">
    <property type="entry name" value="alpha/beta-Hydrolases"/>
    <property type="match status" value="1"/>
</dbReference>
<dbReference type="GO" id="GO:0008610">
    <property type="term" value="P:lipid biosynthetic process"/>
    <property type="evidence" value="ECO:0007669"/>
    <property type="project" value="TreeGrafter"/>
</dbReference>
<feature type="domain" description="Thioesterase TesA-like" evidence="3">
    <location>
        <begin position="32"/>
        <end position="254"/>
    </location>
</feature>
<dbReference type="Gene3D" id="3.40.50.1820">
    <property type="entry name" value="alpha/beta hydrolase"/>
    <property type="match status" value="1"/>
</dbReference>
<protein>
    <submittedName>
        <fullName evidence="4">Surfactin synthase thioesterase subunit</fullName>
    </submittedName>
</protein>
<dbReference type="SMART" id="SM00824">
    <property type="entry name" value="PKS_TE"/>
    <property type="match status" value="1"/>
</dbReference>
<proteinExistence type="inferred from homology"/>
<keyword evidence="5" id="KW-1185">Reference proteome</keyword>
<evidence type="ECO:0000256" key="1">
    <source>
        <dbReference type="ARBA" id="ARBA00007169"/>
    </source>
</evidence>
<dbReference type="Pfam" id="PF00975">
    <property type="entry name" value="Thioesterase"/>
    <property type="match status" value="1"/>
</dbReference>
<evidence type="ECO:0000313" key="4">
    <source>
        <dbReference type="EMBL" id="RKT54245.1"/>
    </source>
</evidence>
<accession>A0A495W0M8</accession>
<keyword evidence="2" id="KW-0378">Hydrolase</keyword>
<reference evidence="4 5" key="1">
    <citation type="submission" date="2018-10" db="EMBL/GenBank/DDBJ databases">
        <title>Sequencing the genomes of 1000 actinobacteria strains.</title>
        <authorList>
            <person name="Klenk H.-P."/>
        </authorList>
    </citation>
    <scope>NUCLEOTIDE SEQUENCE [LARGE SCALE GENOMIC DNA]</scope>
    <source>
        <strain evidence="4 5">DSM 43800</strain>
    </source>
</reference>
<dbReference type="GO" id="GO:0016787">
    <property type="term" value="F:hydrolase activity"/>
    <property type="evidence" value="ECO:0007669"/>
    <property type="project" value="UniProtKB-KW"/>
</dbReference>
<dbReference type="EMBL" id="RBXO01000001">
    <property type="protein sequence ID" value="RKT54245.1"/>
    <property type="molecule type" value="Genomic_DNA"/>
</dbReference>
<evidence type="ECO:0000256" key="2">
    <source>
        <dbReference type="ARBA" id="ARBA00022801"/>
    </source>
</evidence>
<comment type="similarity">
    <text evidence="1">Belongs to the thioesterase family.</text>
</comment>
<comment type="caution">
    <text evidence="4">The sequence shown here is derived from an EMBL/GenBank/DDBJ whole genome shotgun (WGS) entry which is preliminary data.</text>
</comment>
<evidence type="ECO:0000313" key="5">
    <source>
        <dbReference type="Proteomes" id="UP000282084"/>
    </source>
</evidence>
<organism evidence="4 5">
    <name type="scientific">Saccharothrix australiensis</name>
    <dbReference type="NCBI Taxonomy" id="2072"/>
    <lineage>
        <taxon>Bacteria</taxon>
        <taxon>Bacillati</taxon>
        <taxon>Actinomycetota</taxon>
        <taxon>Actinomycetes</taxon>
        <taxon>Pseudonocardiales</taxon>
        <taxon>Pseudonocardiaceae</taxon>
        <taxon>Saccharothrix</taxon>
    </lineage>
</organism>
<dbReference type="AlphaFoldDB" id="A0A495W0M8"/>
<dbReference type="RefSeq" id="WP_121005730.1">
    <property type="nucleotide sequence ID" value="NZ_RBXO01000001.1"/>
</dbReference>
<gene>
    <name evidence="4" type="ORF">C8E97_2861</name>
</gene>
<dbReference type="PANTHER" id="PTHR11487">
    <property type="entry name" value="THIOESTERASE"/>
    <property type="match status" value="1"/>
</dbReference>
<dbReference type="Proteomes" id="UP000282084">
    <property type="component" value="Unassembled WGS sequence"/>
</dbReference>
<evidence type="ECO:0000259" key="3">
    <source>
        <dbReference type="SMART" id="SM00824"/>
    </source>
</evidence>
<name>A0A495W0M8_9PSEU</name>
<dbReference type="PANTHER" id="PTHR11487:SF0">
    <property type="entry name" value="S-ACYL FATTY ACID SYNTHASE THIOESTERASE, MEDIUM CHAIN"/>
    <property type="match status" value="1"/>
</dbReference>
<dbReference type="InterPro" id="IPR012223">
    <property type="entry name" value="TEII"/>
</dbReference>
<dbReference type="InterPro" id="IPR029058">
    <property type="entry name" value="AB_hydrolase_fold"/>
</dbReference>